<sequence length="97" mass="11190">TKTAKKQFMDGLQTLEVSSAIINNHETLKILFVGGLQPISLQDMQDLFSVQHAEPGSNKRRLENQTIYFWNDWLMEVDGMSSIIYCVKHKVLHQARQ</sequence>
<reference evidence="1" key="2">
    <citation type="submission" date="2016-06" db="EMBL/GenBank/DDBJ databases">
        <title>The genome of a short-lived fish provides insights into sex chromosome evolution and the genetic control of aging.</title>
        <authorList>
            <person name="Reichwald K."/>
            <person name="Felder M."/>
            <person name="Petzold A."/>
            <person name="Koch P."/>
            <person name="Groth M."/>
            <person name="Platzer M."/>
        </authorList>
    </citation>
    <scope>NUCLEOTIDE SEQUENCE</scope>
    <source>
        <tissue evidence="1">Brain</tissue>
    </source>
</reference>
<protein>
    <submittedName>
        <fullName evidence="1">Uncharacterized protein</fullName>
    </submittedName>
</protein>
<dbReference type="AlphaFoldDB" id="A0A1A8IAE0"/>
<feature type="non-terminal residue" evidence="1">
    <location>
        <position position="1"/>
    </location>
</feature>
<feature type="non-terminal residue" evidence="1">
    <location>
        <position position="97"/>
    </location>
</feature>
<reference evidence="1" key="1">
    <citation type="submission" date="2016-05" db="EMBL/GenBank/DDBJ databases">
        <authorList>
            <person name="Lavstsen T."/>
            <person name="Jespersen J.S."/>
        </authorList>
    </citation>
    <scope>NUCLEOTIDE SEQUENCE</scope>
    <source>
        <tissue evidence="1">Brain</tissue>
    </source>
</reference>
<name>A0A1A8IAE0_NOTKU</name>
<gene>
    <name evidence="1" type="primary">CR855257.1</name>
</gene>
<evidence type="ECO:0000313" key="1">
    <source>
        <dbReference type="EMBL" id="SBQ93814.1"/>
    </source>
</evidence>
<proteinExistence type="predicted"/>
<accession>A0A1A8IAE0</accession>
<organism evidence="1">
    <name type="scientific">Nothobranchius kuhntae</name>
    <name type="common">Beira killifish</name>
    <dbReference type="NCBI Taxonomy" id="321403"/>
    <lineage>
        <taxon>Eukaryota</taxon>
        <taxon>Metazoa</taxon>
        <taxon>Chordata</taxon>
        <taxon>Craniata</taxon>
        <taxon>Vertebrata</taxon>
        <taxon>Euteleostomi</taxon>
        <taxon>Actinopterygii</taxon>
        <taxon>Neopterygii</taxon>
        <taxon>Teleostei</taxon>
        <taxon>Neoteleostei</taxon>
        <taxon>Acanthomorphata</taxon>
        <taxon>Ovalentaria</taxon>
        <taxon>Atherinomorphae</taxon>
        <taxon>Cyprinodontiformes</taxon>
        <taxon>Nothobranchiidae</taxon>
        <taxon>Nothobranchius</taxon>
    </lineage>
</organism>
<dbReference type="EMBL" id="HAED01007602">
    <property type="protein sequence ID" value="SBQ93814.1"/>
    <property type="molecule type" value="Transcribed_RNA"/>
</dbReference>